<feature type="compositionally biased region" description="Polar residues" evidence="1">
    <location>
        <begin position="1"/>
        <end position="12"/>
    </location>
</feature>
<feature type="region of interest" description="Disordered" evidence="1">
    <location>
        <begin position="88"/>
        <end position="118"/>
    </location>
</feature>
<name>A0ABR2LM95_9ASPA</name>
<protein>
    <submittedName>
        <fullName evidence="2">Uncharacterized protein</fullName>
    </submittedName>
</protein>
<dbReference type="EMBL" id="JBBWWR010000017">
    <property type="protein sequence ID" value="KAK8945355.1"/>
    <property type="molecule type" value="Genomic_DNA"/>
</dbReference>
<sequence>MGSKISAAQNENGEAVLEDRGSDDGPGRIVVDAAIRHLYSPDLQAGWGIHVVQEMKLLATKADLQALDPLIQELVNLGKTIPVMKCGDDNMGESGTVGEKEKKERWRRGSGERKRKKGRKIKNGVMGKWLCGDSTPIAETLKPPHALLPWPDLCLTAVELLPEPAVCGGWDAITGLEEQPWRKLESIHAGGVYWKNSQAVGAAATGMAFRLAHGGAAAQNENGEAVLEDRRSDDGPGRIAVDAAIRHLYSPDLQAGWGIHVVQEMKLLATKADRQALDPLIQELVNLGKTIPVMKCGDDNMYEIFWNLHC</sequence>
<accession>A0ABR2LM95</accession>
<dbReference type="PANTHER" id="PTHR36068">
    <property type="entry name" value="OS01G0102500 PROTEIN"/>
    <property type="match status" value="1"/>
</dbReference>
<evidence type="ECO:0000313" key="2">
    <source>
        <dbReference type="EMBL" id="KAK8945355.1"/>
    </source>
</evidence>
<evidence type="ECO:0000313" key="3">
    <source>
        <dbReference type="Proteomes" id="UP001412067"/>
    </source>
</evidence>
<dbReference type="PANTHER" id="PTHR36068:SF1">
    <property type="entry name" value="OS01G0102500 PROTEIN"/>
    <property type="match status" value="1"/>
</dbReference>
<organism evidence="2 3">
    <name type="scientific">Platanthera guangdongensis</name>
    <dbReference type="NCBI Taxonomy" id="2320717"/>
    <lineage>
        <taxon>Eukaryota</taxon>
        <taxon>Viridiplantae</taxon>
        <taxon>Streptophyta</taxon>
        <taxon>Embryophyta</taxon>
        <taxon>Tracheophyta</taxon>
        <taxon>Spermatophyta</taxon>
        <taxon>Magnoliopsida</taxon>
        <taxon>Liliopsida</taxon>
        <taxon>Asparagales</taxon>
        <taxon>Orchidaceae</taxon>
        <taxon>Orchidoideae</taxon>
        <taxon>Orchideae</taxon>
        <taxon>Orchidinae</taxon>
        <taxon>Platanthera</taxon>
    </lineage>
</organism>
<reference evidence="2 3" key="1">
    <citation type="journal article" date="2022" name="Nat. Plants">
        <title>Genomes of leafy and leafless Platanthera orchids illuminate the evolution of mycoheterotrophy.</title>
        <authorList>
            <person name="Li M.H."/>
            <person name="Liu K.W."/>
            <person name="Li Z."/>
            <person name="Lu H.C."/>
            <person name="Ye Q.L."/>
            <person name="Zhang D."/>
            <person name="Wang J.Y."/>
            <person name="Li Y.F."/>
            <person name="Zhong Z.M."/>
            <person name="Liu X."/>
            <person name="Yu X."/>
            <person name="Liu D.K."/>
            <person name="Tu X.D."/>
            <person name="Liu B."/>
            <person name="Hao Y."/>
            <person name="Liao X.Y."/>
            <person name="Jiang Y.T."/>
            <person name="Sun W.H."/>
            <person name="Chen J."/>
            <person name="Chen Y.Q."/>
            <person name="Ai Y."/>
            <person name="Zhai J.W."/>
            <person name="Wu S.S."/>
            <person name="Zhou Z."/>
            <person name="Hsiao Y.Y."/>
            <person name="Wu W.L."/>
            <person name="Chen Y.Y."/>
            <person name="Lin Y.F."/>
            <person name="Hsu J.L."/>
            <person name="Li C.Y."/>
            <person name="Wang Z.W."/>
            <person name="Zhao X."/>
            <person name="Zhong W.Y."/>
            <person name="Ma X.K."/>
            <person name="Ma L."/>
            <person name="Huang J."/>
            <person name="Chen G.Z."/>
            <person name="Huang M.Z."/>
            <person name="Huang L."/>
            <person name="Peng D.H."/>
            <person name="Luo Y.B."/>
            <person name="Zou S.Q."/>
            <person name="Chen S.P."/>
            <person name="Lan S."/>
            <person name="Tsai W.C."/>
            <person name="Van de Peer Y."/>
            <person name="Liu Z.J."/>
        </authorList>
    </citation>
    <scope>NUCLEOTIDE SEQUENCE [LARGE SCALE GENOMIC DNA]</scope>
    <source>
        <strain evidence="2">Lor288</strain>
    </source>
</reference>
<keyword evidence="3" id="KW-1185">Reference proteome</keyword>
<comment type="caution">
    <text evidence="2">The sequence shown here is derived from an EMBL/GenBank/DDBJ whole genome shotgun (WGS) entry which is preliminary data.</text>
</comment>
<dbReference type="Proteomes" id="UP001412067">
    <property type="component" value="Unassembled WGS sequence"/>
</dbReference>
<gene>
    <name evidence="2" type="ORF">KSP40_PGU012605</name>
</gene>
<feature type="compositionally biased region" description="Basic and acidic residues" evidence="1">
    <location>
        <begin position="98"/>
        <end position="112"/>
    </location>
</feature>
<proteinExistence type="predicted"/>
<evidence type="ECO:0000256" key="1">
    <source>
        <dbReference type="SAM" id="MobiDB-lite"/>
    </source>
</evidence>
<feature type="region of interest" description="Disordered" evidence="1">
    <location>
        <begin position="1"/>
        <end position="23"/>
    </location>
</feature>